<protein>
    <submittedName>
        <fullName evidence="1">Uncharacterized protein</fullName>
    </submittedName>
</protein>
<proteinExistence type="predicted"/>
<organism evidence="1 2">
    <name type="scientific">Dendrobium catenatum</name>
    <dbReference type="NCBI Taxonomy" id="906689"/>
    <lineage>
        <taxon>Eukaryota</taxon>
        <taxon>Viridiplantae</taxon>
        <taxon>Streptophyta</taxon>
        <taxon>Embryophyta</taxon>
        <taxon>Tracheophyta</taxon>
        <taxon>Spermatophyta</taxon>
        <taxon>Magnoliopsida</taxon>
        <taxon>Liliopsida</taxon>
        <taxon>Asparagales</taxon>
        <taxon>Orchidaceae</taxon>
        <taxon>Epidendroideae</taxon>
        <taxon>Malaxideae</taxon>
        <taxon>Dendrobiinae</taxon>
        <taxon>Dendrobium</taxon>
    </lineage>
</organism>
<evidence type="ECO:0000313" key="1">
    <source>
        <dbReference type="EMBL" id="PKU65427.1"/>
    </source>
</evidence>
<dbReference type="Proteomes" id="UP000233837">
    <property type="component" value="Unassembled WGS sequence"/>
</dbReference>
<dbReference type="AlphaFoldDB" id="A0A2I0VPU5"/>
<sequence length="80" mass="8872">MESFGLLRYCRCGTGGSSLAANMLAAKAMTLLEPVVDDEETDDEGPLFDFEFATSDDIQTISTSDDIFFKESSHRWNRAP</sequence>
<accession>A0A2I0VPU5</accession>
<name>A0A2I0VPU5_9ASPA</name>
<gene>
    <name evidence="1" type="ORF">MA16_Dca013572</name>
</gene>
<reference evidence="1 2" key="2">
    <citation type="journal article" date="2017" name="Nature">
        <title>The Apostasia genome and the evolution of orchids.</title>
        <authorList>
            <person name="Zhang G.Q."/>
            <person name="Liu K.W."/>
            <person name="Li Z."/>
            <person name="Lohaus R."/>
            <person name="Hsiao Y.Y."/>
            <person name="Niu S.C."/>
            <person name="Wang J.Y."/>
            <person name="Lin Y.C."/>
            <person name="Xu Q."/>
            <person name="Chen L.J."/>
            <person name="Yoshida K."/>
            <person name="Fujiwara S."/>
            <person name="Wang Z.W."/>
            <person name="Zhang Y.Q."/>
            <person name="Mitsuda N."/>
            <person name="Wang M."/>
            <person name="Liu G.H."/>
            <person name="Pecoraro L."/>
            <person name="Huang H.X."/>
            <person name="Xiao X.J."/>
            <person name="Lin M."/>
            <person name="Wu X.Y."/>
            <person name="Wu W.L."/>
            <person name="Chen Y.Y."/>
            <person name="Chang S.B."/>
            <person name="Sakamoto S."/>
            <person name="Ohme-Takagi M."/>
            <person name="Yagi M."/>
            <person name="Zeng S.J."/>
            <person name="Shen C.Y."/>
            <person name="Yeh C.M."/>
            <person name="Luo Y.B."/>
            <person name="Tsai W.C."/>
            <person name="Van de Peer Y."/>
            <person name="Liu Z.J."/>
        </authorList>
    </citation>
    <scope>NUCLEOTIDE SEQUENCE [LARGE SCALE GENOMIC DNA]</scope>
    <source>
        <tissue evidence="1">The whole plant</tissue>
    </source>
</reference>
<evidence type="ECO:0000313" key="2">
    <source>
        <dbReference type="Proteomes" id="UP000233837"/>
    </source>
</evidence>
<keyword evidence="2" id="KW-1185">Reference proteome</keyword>
<reference evidence="1 2" key="1">
    <citation type="journal article" date="2016" name="Sci. Rep.">
        <title>The Dendrobium catenatum Lindl. genome sequence provides insights into polysaccharide synthase, floral development and adaptive evolution.</title>
        <authorList>
            <person name="Zhang G.Q."/>
            <person name="Xu Q."/>
            <person name="Bian C."/>
            <person name="Tsai W.C."/>
            <person name="Yeh C.M."/>
            <person name="Liu K.W."/>
            <person name="Yoshida K."/>
            <person name="Zhang L.S."/>
            <person name="Chang S.B."/>
            <person name="Chen F."/>
            <person name="Shi Y."/>
            <person name="Su Y.Y."/>
            <person name="Zhang Y.Q."/>
            <person name="Chen L.J."/>
            <person name="Yin Y."/>
            <person name="Lin M."/>
            <person name="Huang H."/>
            <person name="Deng H."/>
            <person name="Wang Z.W."/>
            <person name="Zhu S.L."/>
            <person name="Zhao X."/>
            <person name="Deng C."/>
            <person name="Niu S.C."/>
            <person name="Huang J."/>
            <person name="Wang M."/>
            <person name="Liu G.H."/>
            <person name="Yang H.J."/>
            <person name="Xiao X.J."/>
            <person name="Hsiao Y.Y."/>
            <person name="Wu W.L."/>
            <person name="Chen Y.Y."/>
            <person name="Mitsuda N."/>
            <person name="Ohme-Takagi M."/>
            <person name="Luo Y.B."/>
            <person name="Van de Peer Y."/>
            <person name="Liu Z.J."/>
        </authorList>
    </citation>
    <scope>NUCLEOTIDE SEQUENCE [LARGE SCALE GENOMIC DNA]</scope>
    <source>
        <tissue evidence="1">The whole plant</tissue>
    </source>
</reference>
<dbReference type="EMBL" id="KZ503342">
    <property type="protein sequence ID" value="PKU65427.1"/>
    <property type="molecule type" value="Genomic_DNA"/>
</dbReference>